<name>A0A9N9TJ24_PHYSR</name>
<dbReference type="AlphaFoldDB" id="A0A9N9TJ24"/>
<dbReference type="Proteomes" id="UP001153712">
    <property type="component" value="Chromosome 12"/>
</dbReference>
<keyword evidence="3" id="KW-1185">Reference proteome</keyword>
<gene>
    <name evidence="2" type="ORF">PHYEVI_LOCUS3222</name>
</gene>
<reference evidence="2" key="1">
    <citation type="submission" date="2022-01" db="EMBL/GenBank/DDBJ databases">
        <authorList>
            <person name="King R."/>
        </authorList>
    </citation>
    <scope>NUCLEOTIDE SEQUENCE</scope>
</reference>
<feature type="compositionally biased region" description="Basic and acidic residues" evidence="1">
    <location>
        <begin position="92"/>
        <end position="120"/>
    </location>
</feature>
<protein>
    <submittedName>
        <fullName evidence="2">Uncharacterized protein</fullName>
    </submittedName>
</protein>
<accession>A0A9N9TJ24</accession>
<dbReference type="OrthoDB" id="10564944at2759"/>
<evidence type="ECO:0000256" key="1">
    <source>
        <dbReference type="SAM" id="MobiDB-lite"/>
    </source>
</evidence>
<organism evidence="2 3">
    <name type="scientific">Phyllotreta striolata</name>
    <name type="common">Striped flea beetle</name>
    <name type="synonym">Crioceris striolata</name>
    <dbReference type="NCBI Taxonomy" id="444603"/>
    <lineage>
        <taxon>Eukaryota</taxon>
        <taxon>Metazoa</taxon>
        <taxon>Ecdysozoa</taxon>
        <taxon>Arthropoda</taxon>
        <taxon>Hexapoda</taxon>
        <taxon>Insecta</taxon>
        <taxon>Pterygota</taxon>
        <taxon>Neoptera</taxon>
        <taxon>Endopterygota</taxon>
        <taxon>Coleoptera</taxon>
        <taxon>Polyphaga</taxon>
        <taxon>Cucujiformia</taxon>
        <taxon>Chrysomeloidea</taxon>
        <taxon>Chrysomelidae</taxon>
        <taxon>Galerucinae</taxon>
        <taxon>Alticini</taxon>
        <taxon>Phyllotreta</taxon>
    </lineage>
</organism>
<evidence type="ECO:0000313" key="3">
    <source>
        <dbReference type="Proteomes" id="UP001153712"/>
    </source>
</evidence>
<proteinExistence type="predicted"/>
<evidence type="ECO:0000313" key="2">
    <source>
        <dbReference type="EMBL" id="CAG9856809.1"/>
    </source>
</evidence>
<sequence>MYLRKSPTTIPFTMNQKVDPKQQCMGHTCVTTKCNPGQCQCQGCGTCTKCKQNIEETEVSEDGPPPVYSKKPNCGKERCRCCPKCPSGRDNITLRDKMSKDKDRDRDRDRERARPHVEKQ</sequence>
<dbReference type="EMBL" id="OU900105">
    <property type="protein sequence ID" value="CAG9856809.1"/>
    <property type="molecule type" value="Genomic_DNA"/>
</dbReference>
<feature type="region of interest" description="Disordered" evidence="1">
    <location>
        <begin position="86"/>
        <end position="120"/>
    </location>
</feature>